<dbReference type="Pfam" id="PF01129">
    <property type="entry name" value="ART"/>
    <property type="match status" value="1"/>
</dbReference>
<evidence type="ECO:0000256" key="6">
    <source>
        <dbReference type="ARBA" id="ARBA00022803"/>
    </source>
</evidence>
<comment type="catalytic activity">
    <reaction evidence="7 9">
        <text>L-arginyl-[protein] + NAD(+) = N(omega)-(ADP-D-ribosyl)-L-arginyl-[protein] + nicotinamide + H(+)</text>
        <dbReference type="Rhea" id="RHEA:19149"/>
        <dbReference type="Rhea" id="RHEA-COMP:10532"/>
        <dbReference type="Rhea" id="RHEA-COMP:15087"/>
        <dbReference type="ChEBI" id="CHEBI:15378"/>
        <dbReference type="ChEBI" id="CHEBI:17154"/>
        <dbReference type="ChEBI" id="CHEBI:29965"/>
        <dbReference type="ChEBI" id="CHEBI:57540"/>
        <dbReference type="ChEBI" id="CHEBI:142554"/>
        <dbReference type="EC" id="2.4.2.31"/>
    </reaction>
</comment>
<dbReference type="Gene3D" id="1.25.40.10">
    <property type="entry name" value="Tetratricopeptide repeat domain"/>
    <property type="match status" value="2"/>
</dbReference>
<evidence type="ECO:0000256" key="9">
    <source>
        <dbReference type="RuleBase" id="RU361228"/>
    </source>
</evidence>
<dbReference type="GO" id="GO:0106274">
    <property type="term" value="F:NAD+-protein-arginine ADP-ribosyltransferase activity"/>
    <property type="evidence" value="ECO:0007669"/>
    <property type="project" value="UniProtKB-EC"/>
</dbReference>
<dbReference type="Proteomes" id="UP000663823">
    <property type="component" value="Unassembled WGS sequence"/>
</dbReference>
<keyword evidence="5" id="KW-0677">Repeat</keyword>
<dbReference type="PROSITE" id="PS50005">
    <property type="entry name" value="TPR"/>
    <property type="match status" value="3"/>
</dbReference>
<evidence type="ECO:0000313" key="12">
    <source>
        <dbReference type="Proteomes" id="UP000663874"/>
    </source>
</evidence>
<evidence type="ECO:0000256" key="3">
    <source>
        <dbReference type="ARBA" id="ARBA00022679"/>
    </source>
</evidence>
<keyword evidence="2 9" id="KW-0328">Glycosyltransferase</keyword>
<dbReference type="InterPro" id="IPR000768">
    <property type="entry name" value="ART"/>
</dbReference>
<dbReference type="Pfam" id="PF13424">
    <property type="entry name" value="TPR_12"/>
    <property type="match status" value="2"/>
</dbReference>
<dbReference type="SUPFAM" id="SSF81901">
    <property type="entry name" value="HCP-like"/>
    <property type="match status" value="1"/>
</dbReference>
<evidence type="ECO:0000256" key="1">
    <source>
        <dbReference type="ARBA" id="ARBA00009558"/>
    </source>
</evidence>
<dbReference type="Gene3D" id="3.90.176.10">
    <property type="entry name" value="Toxin ADP-ribosyltransferase, Chain A, domain 1"/>
    <property type="match status" value="1"/>
</dbReference>
<comment type="caution">
    <text evidence="11">The sequence shown here is derived from an EMBL/GenBank/DDBJ whole genome shotgun (WGS) entry which is preliminary data.</text>
</comment>
<keyword evidence="3 9" id="KW-0808">Transferase</keyword>
<name>A0A819JWG1_9BILA</name>
<feature type="repeat" description="TPR" evidence="8">
    <location>
        <begin position="577"/>
        <end position="610"/>
    </location>
</feature>
<dbReference type="InterPro" id="IPR019734">
    <property type="entry name" value="TPR_rpt"/>
</dbReference>
<evidence type="ECO:0000256" key="2">
    <source>
        <dbReference type="ARBA" id="ARBA00022676"/>
    </source>
</evidence>
<dbReference type="GO" id="GO:0016779">
    <property type="term" value="F:nucleotidyltransferase activity"/>
    <property type="evidence" value="ECO:0007669"/>
    <property type="project" value="UniProtKB-KW"/>
</dbReference>
<dbReference type="SMART" id="SM00028">
    <property type="entry name" value="TPR"/>
    <property type="match status" value="6"/>
</dbReference>
<reference evidence="11" key="1">
    <citation type="submission" date="2021-02" db="EMBL/GenBank/DDBJ databases">
        <authorList>
            <person name="Nowell W R."/>
        </authorList>
    </citation>
    <scope>NUCLEOTIDE SEQUENCE</scope>
</reference>
<gene>
    <name evidence="11" type="ORF">FNK824_LOCUS22402</name>
    <name evidence="10" type="ORF">OTI717_LOCUS23277</name>
</gene>
<keyword evidence="4" id="KW-0548">Nucleotidyltransferase</keyword>
<evidence type="ECO:0000313" key="10">
    <source>
        <dbReference type="EMBL" id="CAF3891093.1"/>
    </source>
</evidence>
<dbReference type="PROSITE" id="PS51996">
    <property type="entry name" value="TR_MART"/>
    <property type="match status" value="1"/>
</dbReference>
<evidence type="ECO:0000313" key="11">
    <source>
        <dbReference type="EMBL" id="CAF3935948.1"/>
    </source>
</evidence>
<dbReference type="PANTHER" id="PTHR45641">
    <property type="entry name" value="TETRATRICOPEPTIDE REPEAT PROTEIN (AFU_ORTHOLOGUE AFUA_6G03870)"/>
    <property type="match status" value="1"/>
</dbReference>
<evidence type="ECO:0000256" key="4">
    <source>
        <dbReference type="ARBA" id="ARBA00022695"/>
    </source>
</evidence>
<dbReference type="EMBL" id="CAJOBE010004528">
    <property type="protein sequence ID" value="CAF3935948.1"/>
    <property type="molecule type" value="Genomic_DNA"/>
</dbReference>
<feature type="repeat" description="TPR" evidence="8">
    <location>
        <begin position="409"/>
        <end position="442"/>
    </location>
</feature>
<evidence type="ECO:0000256" key="5">
    <source>
        <dbReference type="ARBA" id="ARBA00022737"/>
    </source>
</evidence>
<dbReference type="SUPFAM" id="SSF56399">
    <property type="entry name" value="ADP-ribosylation"/>
    <property type="match status" value="1"/>
</dbReference>
<proteinExistence type="inferred from homology"/>
<accession>A0A819JWG1</accession>
<evidence type="ECO:0000256" key="7">
    <source>
        <dbReference type="ARBA" id="ARBA00047597"/>
    </source>
</evidence>
<sequence length="639" mass="75048">MATVAFQREETHIQNNDNNLESFSLLWLHDQVNTTEENQQAQKQLRQIINHLKTFDNEDHCQQYILSISSQDRIIFIVNDRLAVTVKLDDLISQIKQDKKTRTKVEEPLSFNVYSIHENIDQSTTELNGHFVHSLLLIDVLLRMKTIQQDKEQFISLCNNQYEGNLAQLAMIHEFDEQYTSEKALWWYSRDSFLYKILNKALRTQNIDILFLFRFVIADIYQQLKQNQCQSFVQVYRGQVMFKEEVETLKISIGKFVSINSFVSTSLDRELALFFLTDASPSNDLERVLFEIDADPQFVISKPFADISKFSDFSNEEEILFMIGCIFRLIDIHQNNNKIWVIRMELRSDDEHDLKNLFEHMKKQYGGENNEVNLLLFGEVLRQMGKYDLAEKFFHRLSNELPSNDSSLSDLYYSLGLIMKDKSDYDSSLQWLHKSLEIKMHTNPSDYINISRIFNCIGVNHWRKDDDNEALIWYNKGIELFKQAHDENHPSVAHFYNNVAVVYQNQKKYLEALNFYEKSVSIDEKHLPSNHPDIGTSHNNIGEIHRCLGHYDLALEHYNRCLQIGLKSLPPHHPDIANSYENLGLLHEDKNELTQALLYLEKAATIYRQSLPSEHPDVKRIEEDIQRVSFELNQNRDCD</sequence>
<dbReference type="PANTHER" id="PTHR45641:SF19">
    <property type="entry name" value="NEPHROCYSTIN-3"/>
    <property type="match status" value="1"/>
</dbReference>
<comment type="similarity">
    <text evidence="1 9">Belongs to the Arg-specific ADP-ribosyltransferase family.</text>
</comment>
<keyword evidence="9" id="KW-0521">NADP</keyword>
<dbReference type="InterPro" id="IPR011990">
    <property type="entry name" value="TPR-like_helical_dom_sf"/>
</dbReference>
<protein>
    <recommendedName>
        <fullName evidence="9">NAD(P)(+)--arginine ADP-ribosyltransferase</fullName>
        <ecNumber evidence="9">2.4.2.31</ecNumber>
    </recommendedName>
    <alternativeName>
        <fullName evidence="9">Mono(ADP-ribosyl)transferase</fullName>
    </alternativeName>
</protein>
<dbReference type="Proteomes" id="UP000663874">
    <property type="component" value="Unassembled WGS sequence"/>
</dbReference>
<dbReference type="EMBL" id="CAJOAX010004125">
    <property type="protein sequence ID" value="CAF3891093.1"/>
    <property type="molecule type" value="Genomic_DNA"/>
</dbReference>
<dbReference type="EC" id="2.4.2.31" evidence="9"/>
<organism evidence="11 12">
    <name type="scientific">Rotaria sordida</name>
    <dbReference type="NCBI Taxonomy" id="392033"/>
    <lineage>
        <taxon>Eukaryota</taxon>
        <taxon>Metazoa</taxon>
        <taxon>Spiralia</taxon>
        <taxon>Gnathifera</taxon>
        <taxon>Rotifera</taxon>
        <taxon>Eurotatoria</taxon>
        <taxon>Bdelloidea</taxon>
        <taxon>Philodinida</taxon>
        <taxon>Philodinidae</taxon>
        <taxon>Rotaria</taxon>
    </lineage>
</organism>
<keyword evidence="6 8" id="KW-0802">TPR repeat</keyword>
<feature type="repeat" description="TPR" evidence="8">
    <location>
        <begin position="493"/>
        <end position="526"/>
    </location>
</feature>
<dbReference type="AlphaFoldDB" id="A0A819JWG1"/>
<evidence type="ECO:0000256" key="8">
    <source>
        <dbReference type="PROSITE-ProRule" id="PRU00339"/>
    </source>
</evidence>
<keyword evidence="9" id="KW-0520">NAD</keyword>